<proteinExistence type="predicted"/>
<evidence type="ECO:0000313" key="1">
    <source>
        <dbReference type="EMBL" id="KAK9531850.1"/>
    </source>
</evidence>
<sequence length="91" mass="9962">MRVLFVPSSRRAFLRTTSRYSVANAAGVRPSYRDAVNALCVCRLLFCLKSLFNSRIGAFLHVSPPLVDAGGGGQADSEDMEALRLCRGREL</sequence>
<comment type="caution">
    <text evidence="1">The sequence shown here is derived from an EMBL/GenBank/DDBJ whole genome shotgun (WGS) entry which is preliminary data.</text>
</comment>
<organism evidence="1 2">
    <name type="scientific">Zoarces viviparus</name>
    <name type="common">Viviparous eelpout</name>
    <name type="synonym">Blennius viviparus</name>
    <dbReference type="NCBI Taxonomy" id="48416"/>
    <lineage>
        <taxon>Eukaryota</taxon>
        <taxon>Metazoa</taxon>
        <taxon>Chordata</taxon>
        <taxon>Craniata</taxon>
        <taxon>Vertebrata</taxon>
        <taxon>Euteleostomi</taxon>
        <taxon>Actinopterygii</taxon>
        <taxon>Neopterygii</taxon>
        <taxon>Teleostei</taxon>
        <taxon>Neoteleostei</taxon>
        <taxon>Acanthomorphata</taxon>
        <taxon>Eupercaria</taxon>
        <taxon>Perciformes</taxon>
        <taxon>Cottioidei</taxon>
        <taxon>Zoarcales</taxon>
        <taxon>Zoarcidae</taxon>
        <taxon>Zoarcinae</taxon>
        <taxon>Zoarces</taxon>
    </lineage>
</organism>
<dbReference type="EMBL" id="JBCEZU010000089">
    <property type="protein sequence ID" value="KAK9531850.1"/>
    <property type="molecule type" value="Genomic_DNA"/>
</dbReference>
<accession>A0AAW1FBG5</accession>
<dbReference type="AlphaFoldDB" id="A0AAW1FBG5"/>
<evidence type="ECO:0000313" key="2">
    <source>
        <dbReference type="Proteomes" id="UP001488805"/>
    </source>
</evidence>
<name>A0AAW1FBG5_ZOAVI</name>
<gene>
    <name evidence="1" type="ORF">VZT92_011252</name>
</gene>
<keyword evidence="2" id="KW-1185">Reference proteome</keyword>
<reference evidence="1 2" key="1">
    <citation type="journal article" date="2024" name="Genome Biol. Evol.">
        <title>Chromosome-level genome assembly of the viviparous eelpout Zoarces viviparus.</title>
        <authorList>
            <person name="Fuhrmann N."/>
            <person name="Brasseur M.V."/>
            <person name="Bakowski C.E."/>
            <person name="Podsiadlowski L."/>
            <person name="Prost S."/>
            <person name="Krehenwinkel H."/>
            <person name="Mayer C."/>
        </authorList>
    </citation>
    <scope>NUCLEOTIDE SEQUENCE [LARGE SCALE GENOMIC DNA]</scope>
    <source>
        <strain evidence="1">NO-MEL_2022_Ind0_liver</strain>
    </source>
</reference>
<dbReference type="Proteomes" id="UP001488805">
    <property type="component" value="Unassembled WGS sequence"/>
</dbReference>
<protein>
    <submittedName>
        <fullName evidence="1">Uncharacterized protein</fullName>
    </submittedName>
</protein>